<name>A0A2P8CHV2_9BACT</name>
<dbReference type="AlphaFoldDB" id="A0A2P8CHV2"/>
<comment type="caution">
    <text evidence="2">The sequence shown here is derived from an EMBL/GenBank/DDBJ whole genome shotgun (WGS) entry which is preliminary data.</text>
</comment>
<dbReference type="RefSeq" id="WP_106541147.1">
    <property type="nucleotide sequence ID" value="NZ_BLAU01000001.1"/>
</dbReference>
<feature type="chain" id="PRO_5015177056" evidence="1">
    <location>
        <begin position="23"/>
        <end position="123"/>
    </location>
</feature>
<gene>
    <name evidence="2" type="ORF">CLV93_102347</name>
</gene>
<protein>
    <submittedName>
        <fullName evidence="2">Uncharacterized protein</fullName>
    </submittedName>
</protein>
<evidence type="ECO:0000313" key="2">
    <source>
        <dbReference type="EMBL" id="PSK84558.1"/>
    </source>
</evidence>
<organism evidence="2 3">
    <name type="scientific">Prolixibacter denitrificans</name>
    <dbReference type="NCBI Taxonomy" id="1541063"/>
    <lineage>
        <taxon>Bacteria</taxon>
        <taxon>Pseudomonadati</taxon>
        <taxon>Bacteroidota</taxon>
        <taxon>Bacteroidia</taxon>
        <taxon>Marinilabiliales</taxon>
        <taxon>Prolixibacteraceae</taxon>
        <taxon>Prolixibacter</taxon>
    </lineage>
</organism>
<proteinExistence type="predicted"/>
<dbReference type="EMBL" id="PYGC01000002">
    <property type="protein sequence ID" value="PSK84558.1"/>
    <property type="molecule type" value="Genomic_DNA"/>
</dbReference>
<dbReference type="Proteomes" id="UP000240621">
    <property type="component" value="Unassembled WGS sequence"/>
</dbReference>
<keyword evidence="1" id="KW-0732">Signal</keyword>
<feature type="signal peptide" evidence="1">
    <location>
        <begin position="1"/>
        <end position="22"/>
    </location>
</feature>
<sequence>MKTCRIIAAFALLLMVAFQAKAGTDEKNKIAGTWEYSAPTAPYPYTSGRIVLKEAESGLAGELVVEGNRLPASSVAFENNELVMEIEIEYNLVTVKFKLVDGSLVGEANSPDGPVEVKASKVE</sequence>
<dbReference type="OrthoDB" id="956225at2"/>
<reference evidence="2 3" key="1">
    <citation type="submission" date="2018-03" db="EMBL/GenBank/DDBJ databases">
        <title>Genomic Encyclopedia of Archaeal and Bacterial Type Strains, Phase II (KMG-II): from individual species to whole genera.</title>
        <authorList>
            <person name="Goeker M."/>
        </authorList>
    </citation>
    <scope>NUCLEOTIDE SEQUENCE [LARGE SCALE GENOMIC DNA]</scope>
    <source>
        <strain evidence="2 3">DSM 27267</strain>
    </source>
</reference>
<evidence type="ECO:0000256" key="1">
    <source>
        <dbReference type="SAM" id="SignalP"/>
    </source>
</evidence>
<accession>A0A2P8CHV2</accession>
<evidence type="ECO:0000313" key="3">
    <source>
        <dbReference type="Proteomes" id="UP000240621"/>
    </source>
</evidence>